<evidence type="ECO:0000256" key="2">
    <source>
        <dbReference type="ARBA" id="ARBA00022448"/>
    </source>
</evidence>
<dbReference type="Pfam" id="PF23321">
    <property type="entry name" value="R1_ABCA1"/>
    <property type="match status" value="1"/>
</dbReference>
<feature type="compositionally biased region" description="Low complexity" evidence="12">
    <location>
        <begin position="3786"/>
        <end position="3797"/>
    </location>
</feature>
<comment type="subcellular location">
    <subcellularLocation>
        <location evidence="1">Cytoplasmic vesicle membrane</location>
        <topology evidence="1">Multi-pass membrane protein</topology>
    </subcellularLocation>
</comment>
<feature type="transmembrane region" description="Helical" evidence="13">
    <location>
        <begin position="3963"/>
        <end position="3983"/>
    </location>
</feature>
<dbReference type="GO" id="GO:0140359">
    <property type="term" value="F:ABC-type transporter activity"/>
    <property type="evidence" value="ECO:0007669"/>
    <property type="project" value="InterPro"/>
</dbReference>
<dbReference type="PANTHER" id="PTHR19229">
    <property type="entry name" value="ATP-BINDING CASSETTE TRANSPORTER SUBFAMILY A ABCA"/>
    <property type="match status" value="1"/>
</dbReference>
<feature type="region of interest" description="Disordered" evidence="12">
    <location>
        <begin position="82"/>
        <end position="107"/>
    </location>
</feature>
<feature type="domain" description="ABC transporter" evidence="14">
    <location>
        <begin position="4168"/>
        <end position="4399"/>
    </location>
</feature>
<dbReference type="InterPro" id="IPR027417">
    <property type="entry name" value="P-loop_NTPase"/>
</dbReference>
<feature type="transmembrane region" description="Helical" evidence="13">
    <location>
        <begin position="3882"/>
        <end position="3903"/>
    </location>
</feature>
<feature type="domain" description="ABC transporter" evidence="14">
    <location>
        <begin position="5070"/>
        <end position="5308"/>
    </location>
</feature>
<feature type="transmembrane region" description="Helical" evidence="13">
    <location>
        <begin position="4068"/>
        <end position="4089"/>
    </location>
</feature>
<keyword evidence="4" id="KW-0677">Repeat</keyword>
<keyword evidence="8 13" id="KW-1133">Transmembrane helix</keyword>
<dbReference type="InterPro" id="IPR056264">
    <property type="entry name" value="R2_ABCA1-4-like"/>
</dbReference>
<dbReference type="Pfam" id="PF12698">
    <property type="entry name" value="ABC2_membrane_3"/>
    <property type="match status" value="2"/>
</dbReference>
<evidence type="ECO:0000313" key="16">
    <source>
        <dbReference type="RefSeq" id="XP_028249553.1"/>
    </source>
</evidence>
<feature type="region of interest" description="Disordered" evidence="12">
    <location>
        <begin position="3777"/>
        <end position="3797"/>
    </location>
</feature>
<dbReference type="InParanoid" id="A0A6P7H5B4"/>
<keyword evidence="10 13" id="KW-0472">Membrane</keyword>
<evidence type="ECO:0000256" key="8">
    <source>
        <dbReference type="ARBA" id="ARBA00022989"/>
    </source>
</evidence>
<dbReference type="SMART" id="SM00382">
    <property type="entry name" value="AAA"/>
    <property type="match status" value="2"/>
</dbReference>
<keyword evidence="7" id="KW-1278">Translocase</keyword>
<dbReference type="OrthoDB" id="10255969at2759"/>
<dbReference type="FunFam" id="3.40.50.300:FF:000298">
    <property type="entry name" value="ATP-binding cassette sub-family A member 12"/>
    <property type="match status" value="1"/>
</dbReference>
<evidence type="ECO:0000256" key="11">
    <source>
        <dbReference type="ARBA" id="ARBA00023329"/>
    </source>
</evidence>
<dbReference type="GeneID" id="114426379"/>
<feature type="transmembrane region" description="Helical" evidence="13">
    <location>
        <begin position="4561"/>
        <end position="4582"/>
    </location>
</feature>
<evidence type="ECO:0000256" key="1">
    <source>
        <dbReference type="ARBA" id="ARBA00004439"/>
    </source>
</evidence>
<evidence type="ECO:0000256" key="10">
    <source>
        <dbReference type="ARBA" id="ARBA00023136"/>
    </source>
</evidence>
<gene>
    <name evidence="16" type="primary">abca12</name>
</gene>
<dbReference type="SUPFAM" id="SSF52540">
    <property type="entry name" value="P-loop containing nucleoside triphosphate hydrolases"/>
    <property type="match status" value="2"/>
</dbReference>
<feature type="transmembrane region" description="Helical" evidence="13">
    <location>
        <begin position="4798"/>
        <end position="4822"/>
    </location>
</feature>
<name>A0A6P7H5B4_9TELE</name>
<dbReference type="CDD" id="cd03263">
    <property type="entry name" value="ABC_subfamily_A"/>
    <property type="match status" value="2"/>
</dbReference>
<keyword evidence="3 13" id="KW-0812">Transmembrane</keyword>
<protein>
    <submittedName>
        <fullName evidence="16">Uncharacterized protein abca12</fullName>
    </submittedName>
</protein>
<feature type="transmembrane region" description="Helical" evidence="13">
    <location>
        <begin position="5001"/>
        <end position="5023"/>
    </location>
</feature>
<dbReference type="GO" id="GO:0032376">
    <property type="term" value="P:positive regulation of cholesterol transport"/>
    <property type="evidence" value="ECO:0007669"/>
    <property type="project" value="UniProtKB-ARBA"/>
</dbReference>
<feature type="transmembrane region" description="Helical" evidence="13">
    <location>
        <begin position="3990"/>
        <end position="4014"/>
    </location>
</feature>
<dbReference type="GO" id="GO:0030659">
    <property type="term" value="C:cytoplasmic vesicle membrane"/>
    <property type="evidence" value="ECO:0007669"/>
    <property type="project" value="UniProtKB-SubCell"/>
</dbReference>
<dbReference type="GO" id="GO:0005524">
    <property type="term" value="F:ATP binding"/>
    <property type="evidence" value="ECO:0007669"/>
    <property type="project" value="UniProtKB-KW"/>
</dbReference>
<dbReference type="Proteomes" id="UP000515145">
    <property type="component" value="Chromosome 21"/>
</dbReference>
<evidence type="ECO:0000256" key="4">
    <source>
        <dbReference type="ARBA" id="ARBA00022737"/>
    </source>
</evidence>
<organism evidence="15 16">
    <name type="scientific">Parambassis ranga</name>
    <name type="common">Indian glassy fish</name>
    <dbReference type="NCBI Taxonomy" id="210632"/>
    <lineage>
        <taxon>Eukaryota</taxon>
        <taxon>Metazoa</taxon>
        <taxon>Chordata</taxon>
        <taxon>Craniata</taxon>
        <taxon>Vertebrata</taxon>
        <taxon>Euteleostomi</taxon>
        <taxon>Actinopterygii</taxon>
        <taxon>Neopterygii</taxon>
        <taxon>Teleostei</taxon>
        <taxon>Neoteleostei</taxon>
        <taxon>Acanthomorphata</taxon>
        <taxon>Ovalentaria</taxon>
        <taxon>Ambassidae</taxon>
        <taxon>Parambassis</taxon>
    </lineage>
</organism>
<evidence type="ECO:0000256" key="13">
    <source>
        <dbReference type="SAM" id="Phobius"/>
    </source>
</evidence>
<keyword evidence="15" id="KW-1185">Reference proteome</keyword>
<proteinExistence type="predicted"/>
<feature type="transmembrane region" description="Helical" evidence="13">
    <location>
        <begin position="21"/>
        <end position="41"/>
    </location>
</feature>
<dbReference type="PROSITE" id="PS50893">
    <property type="entry name" value="ABC_TRANSPORTER_2"/>
    <property type="match status" value="2"/>
</dbReference>
<dbReference type="PANTHER" id="PTHR19229:SF29">
    <property type="entry name" value="GLUCOSYLCERAMIDE TRANSPORTER ABCA12"/>
    <property type="match status" value="1"/>
</dbReference>
<evidence type="ECO:0000256" key="6">
    <source>
        <dbReference type="ARBA" id="ARBA00022840"/>
    </source>
</evidence>
<evidence type="ECO:0000256" key="3">
    <source>
        <dbReference type="ARBA" id="ARBA00022692"/>
    </source>
</evidence>
<accession>A0A6P7H5B4</accession>
<evidence type="ECO:0000256" key="12">
    <source>
        <dbReference type="SAM" id="MobiDB-lite"/>
    </source>
</evidence>
<sequence length="5413" mass="602697">MAFFRQLQLLLWKNGLAVVRQPLWSLTLITWPLIIFIVVAVTRNKFPPVVRDTCYVGPRNLPSTGLFPFLQTLMCNTDSSCRNKSRLETPDAAKSSGNSRSAALPDSSPLGNLFEGGDLFNFAFPNDSTNNPAALMRFLENILGSSYQGGSNNVSLNINTTFLQDKEALDNMLSSVNLLKRAVCTVTLPMINTTSPDAITVAVVTFCRTNDTVLEVSLYTLNQVLTDLMRTNPEGLMSAAGMGVMLFNQLQSETSLWETLLAVPQLLSAGSVNQVLDTTEVLLTNIQRAMRVIESNFPEVAPSLSTLYPVLAGGINIIHYVQNWPGKYASIPLGEVVTLNDNTLNDVVKNLLQQVKIPLDMAIGLTLDKVTVLSYVCGDTSNPAWLTTACNMGTVDMLLNWISPDKVAKQALLTWSKDVAPHDVSFVKGMLQSLMGGAEGANIRRARRSVDAQPQSIEEELFLNVGQVVLEIVKILPPVDDVVQDILRTAFQSMQTMTLAEDTVEEVMNNVLNDADQLQMIYHTLLTNHTQASLWIGRFLDSVTDVILQTVTLPNATCEDVLRHFEWLLSGKTVEIEVWTSMICQNNSALEYALLKDWIPLIDKTMEMYNTLLGQADFNITLPMILSEWHKLYNNSLQFSVFLERLGTKLGEEYWMNWMPDNNNQDVAGTLQQSFLTFLANSGERLESSPLWPDVKNYFHMAYWILNYRPGITTQPANCSAYNCDTGLNWPQFVHAMVLALTSPSEEVLLNSLKGTVNLLQHMYRDTYRSMAAYYLNQIEGGDALSAYLINLMQNLDQFVESISLLSNKNTSDIAVMNPLIISLFQYTGLGPVIPLLFSNGPINSSTILELATELGRTNQNIFTFNMTDPTLSGLERLIMEFLSLESNLTVSLSHIMGNTLLTYSGYFNPNDVARIKAALKPFTAQTSAGIVDAILSAMDLLKTTMNYPNDDPNSIILWYIRQLQEFAISLLRLRRIDRVLLPNGQLSAAQVTDLHLQTMDFLNLLTPENIQNLTQAGPLVAQDIIIQKFVAVLPSQLQQEAVRFLQDFKALQYHLNNCAAGQNCLAGFSEVFTFLDQVLDMMLSANGSVDIRIAETTFFPGGREYEEVASLFFSLLLSPYDAANVETFKQTLHFIKLLIATPNITVSDTQEALQLANLTIKDLNDILAVAGAANINDLLVNIMEIVNVHQCFEPQDDPMVTTHCVVGLINGVAEFLTRLPALRNNTTILSLIPLIVNETITDISKVNFSSSPNLVLAQSLEKTLDNIKLSLQLNHLDTPEIMNEIQVVEGLIQLIATMPPFNPTSISDPFQAQKVYLELVGWYLERLDNITSSSITVSDIQKALQLSNLNIKDLNDIVAVVGAANVNDLLVNIMEIVNVHQCFEPQDDPMVTTHCVVGLINGVAEFLTHLPALRNNTTILSLIPLIVNQTITDISKVNFSSSPNLVLAQTLEKTLDNIKLSLQLNHLDTPEIMNEIQVVEGLIQLIATMPPFNPTSISDPFQAQKVYLELVGWYLERFDNITSSSITVSDIQKALQLSNLNIKDLNDIVAVVGAANVNDLLVNIMEIVNVHQCFEPQDDPMVTTHCVVGLINGVAEFLTRLPALRNNTTILSLIPLIVNETITDISKVNFSSSPNLVLAQTLEKTLDNIKLSLQLNHLDTPEIMNEIQVVEGLIQLIATMPPFNPTSISDPFQAQKVYLELVGWYLERFDNITSSSITVSDIQKALQLSNLNIKDLNDIVAVVGAANVNDLLVNIMEIVNVHQCFEPQDDPMVTTHCVVGLINGVAEFLTRLPALRNNTTILSLIPLIVNQTITDISKVNFSSSPNLVLAQTLEKTLDNIKLSLQLNHLDTPEIMNEIQVVEGLIQLIATMPPFNPTSISDPFQAQKVYLELVGWYLERFDNITSSSITVSDIQKALQLSNLNIKDLNDIVAVVGAANVNDLLVNIMEIVNVHQCFEPQDDPMVTTHCVVGLINGVAEFLTRLPALRNNTTILSLIPLIVNQTITDISKVNFSSSPNLVLAQTLEKTLDNIKLSLQLNHLDTPEIMNEIQVVEGLIQLIATMPSFNPTSISDPFQAQKVYLELVGWYLERFDNITSSSITVSDIQKALQLSNLNIKDLNDIVAVVGAANVNDLLVNIMEIVNVHQCFEPQDDPMVTTHCVVGLINGVAEFLTRLPALRNNTTILSLIPLIVNETITDISKVNFSSSPNLVLAQTLEKTLDNIKLSLQLNHLDTPEIMNEIQVVEGLIQLIATMPPFNPTSISDPFQAQKVYLELVGWYLERLENISSSSSILELLQPFFYITQMQVASQLAQTNFSVLVSEKIEFLINNLEYPIDGSGLTKIGLTTVELLRYTLEFIVGTLDVQNESLFNTTILYYTNSQIKFYLDFIEIWMKQPDVPLLFNSMLEWGNSSISASTPLADLNHLLQMMAQFFPEDQLLYVSMIGNITQSLSQALMVAEQPGGLESEQFLAAILEATQSAMQILTTTTAPLPLPVQQDILDIVGDTLKLIIQPNMSFASARNISLLILMRAERLISQTIPGMVSEYLLPVVKVLTTYFESTITGGGPDSWNHIILNEMKTVHSLLPPNSEAQAYISALINITQFILEPSQGNMSLWGTFENPSIENLPNILNQLSKLLSMFWQFVTGGSSPSLPSLEIFADIVPVMKQVMTGNANQDTWDKLQQMMENLLSTLKGTDLWSSVPSVLPVFETAIQDTVKLMQAQTVMIQNLHIPVAALVTEIAQSLNSTHLNLSEVSERMKDAIIGTLQAVEQANGTLECSEVLKLWEPVRQAAALNQSTLAMWCSTSLQSVLKIYTESLNAFLHINMTHTDMGPINASKAAGRIVTAVQPLYQVNINHTIAIQHFVVFFSYQISTLTGQPVSYEEFFFQLVDMQIKNSLSAVEHLSGVLLDVAPFLQPYMEATVKTVRHVLNNYHLVWDYQSSQELIKEAAMIFLTSPNITTWGNPSGVNETMISDIINEAIQLIINMKIFGEDPMVYQTLQQFLASNSTGMIVQQVAEISVWLTSTDATGLELLSQVLPKTYEILRPLVSILTRMITGVQADAELIEDLFGNTIAMLTQLLNTSGLVPPMNQNLGVYQTGMMGNTIGVRRKRAAPLIMARDPMDDFIDLFYINYPAMFVALSVHPTTEEIMETVHIFFANPDLNVVIKGATSGMPWGMNTSREDTIDAALGLLSFLTLPGMFQTPSLDILMNAADMLPNGFPFSSEIKNITRALASESQENLILMQNTIETAAQLFQFNLTDPHLKEQLGHLTSQVCAIENTETVRLLMWALSIEPGLLCRVLMPGLETLIESLITNTTVLSDVIFQTFIGDPRSYSVQTNWTSALSQSLGFNVSSLRSLNINVTAPGAVTVGELLRNKTAFILDVQQHIDFDSAALQLLLDTKLPNRNVEILSWLVNLNRCSLTSSANMEETDPIILMTFCYMPADQWYMFSLLLARHLNMEKVIYRMVLSDDTQSLVGAMLQLVEMITNMMNKMGPAIGQLQSYLLSIENLNLVANNEFKQVSRRQKRSLSTQATFVTISRALCSNGIMALFGISELPTTSGSGPSFPDDRKREEMIERFKIPRNATPFCTNMYLDMVNTTGGAIAWAFLKPMLMGNILYTPDTPTTRDIMEKANATLHKFANLRRNSEEWIESSKYIVKSAELLNHTLPMLQNSLSNPFVKNFIEMQTDINVGKMIESLSSFSGVMVTLEKNQHLLSQITTLSTLMVDLSSCIKFDRYRGFDSAEELNSVAQELAKQRDLYASIIFKLPKDGESSKKREARSPSSSSTSSLPPKVSYTIRMHMDNVMRTDRVRDPYFVKDTHISARLTMRYNRGFIYLQESIDRAIIETQTGQKVTEPAVQLQPFPYPCHLRDEYLEAISFVFPIMLMGAWVLFVADFVKKLVHERELRLHEYMKMMGVNPLSHFFAWLLECATYLLVTIFILTLILKYGNILPKSDGFLIFLYLCDYGLSILAFSYLVSSFFDKTYIAGLSGSLLYILSFFPFIIVMAMESNLNIFQKSALGLFSPTCFSYASQYASRYEAQGEGIQWSNSYASPIAGDTASFGWLCWLLLIDSIIYFFIGAYIRMVFPGKYGIPAPWYFPFKLSFWADLCCCVQSKNETRKGLFFTNILQKNPPVFSDDKGKDQKAFSSEVSEDFSKLPVGVALHGLSKIYGGQAAIEHLNVSFYEGHVTSLLGHNGAGKTTTMSLLTGLFAPTSGSIEVYGRDMQTNIDSIRKELGVCMQYDVLFDHMTTKEHLLLYGQIKAPHWTHKELREQVRTILEETGMYAHRHKRVGTLSGGMKRKLSISIAFIGGSRLVVLDEPTTGVDPCSRRSIWDIVIQHKKRRTIIMSTHHLDEAEVLSDRIAFLERGGLKCCGSPFYLKDKLGQGYKLTLTKKMLTSSSEQIDNAELKAFIQAHVPEARLKEAHGGDLVYSLPAFTSSNASSYRSLLTSLDSNLDALQLGGYGISDTTLEEVFLQLTHGHTDNEDTPLSVSETVSDTASIDSFASDHSENISSFGDKTKLTSSSAVSGMALAWQQMAAILIKRFHHSRRDWKGLISQILLPVLFMVFAMALGSIRSDLRHYPELELSPALYNIGPSYSFFSNQNPNSSTLVDTMMSFPGIDNSCLDKSDNLACTRNTNTWTSRGNSSKAFSVCKCTRQEQVCASDNFQPPHKNIPSSQTVYNLSGINVENYLVATANDFIRNRYGGFDFGMPLPSDLQMDVTAVPKNRTLSKVWFNPEGHHTMPAYLNSLNNFILRTNLPAEKDPRKYAISVSSHPYFGRADDEDAVVQGMLQILVAMCVLTGFSITTASFAIYEVNEHHSGAKRLQHIAGISEPFYWAVNFFYDMVIYMIPVTLTVAVIAAFQLPAFTERQNLGAIALLLVLFGFATFPWMYLLSGIFKDAEMAFITYVCINLFISINTILSTSILYFLGQLAMRNPEGILDIFKKLSQAFLIFPQFNFGHGLMQLARMNIEVQILSGYGIDAYVNPFSTEALGWMFISSFIQGVVFLTLRLLLNKFIMRKVRRLFCGKKTVPEMPCEDEDEDVVTEHLRVSTGAASSDILQVNHLTKVYQHLNKKIPAVQRLSVGIPAGECFGLLGVNGAGKTTTFKMLTGDVSPTDGTAQIRDCDGRLVDIMECRNQGINIGYCPQVDALDGLLTGEEHLYFYARIRGISKREIDGVVKYLLKRLQLNFHKNIITDGYSCGTRRKLSTALALIGRPQILLLDEPSSGMDPRTKRHLWKIISEEVKGKCAVVLTSHSMEECEALCSRLAIMVKGQFRCLGSLQHIKNRFGSGFTVKMYLADASCDSEAITDFMQCRFPSTYLKDQHSAMVEYHVPFAPGGVADIFDQLDSNKNALRIKHFSVSQTTLDEVFINFAMGKIGMETIPVNSEDECDGLDSIKAVET</sequence>
<dbReference type="GO" id="GO:0016887">
    <property type="term" value="F:ATP hydrolysis activity"/>
    <property type="evidence" value="ECO:0007669"/>
    <property type="project" value="InterPro"/>
</dbReference>
<evidence type="ECO:0000256" key="9">
    <source>
        <dbReference type="ARBA" id="ARBA00023055"/>
    </source>
</evidence>
<dbReference type="InterPro" id="IPR003593">
    <property type="entry name" value="AAA+_ATPase"/>
</dbReference>
<dbReference type="RefSeq" id="XP_028249553.1">
    <property type="nucleotide sequence ID" value="XM_028393752.1"/>
</dbReference>
<feature type="transmembrane region" description="Helical" evidence="13">
    <location>
        <begin position="4843"/>
        <end position="4870"/>
    </location>
</feature>
<feature type="transmembrane region" description="Helical" evidence="13">
    <location>
        <begin position="4914"/>
        <end position="4938"/>
    </location>
</feature>
<keyword evidence="2" id="KW-0813">Transport</keyword>
<dbReference type="InterPro" id="IPR013525">
    <property type="entry name" value="ABC2_TM"/>
</dbReference>
<dbReference type="Pfam" id="PF00005">
    <property type="entry name" value="ABC_tran"/>
    <property type="match status" value="2"/>
</dbReference>
<keyword evidence="5" id="KW-0547">Nucleotide-binding</keyword>
<dbReference type="Gene3D" id="3.40.50.300">
    <property type="entry name" value="P-loop containing nucleotide triphosphate hydrolases"/>
    <property type="match status" value="2"/>
</dbReference>
<feature type="transmembrane region" description="Helical" evidence="13">
    <location>
        <begin position="3929"/>
        <end position="3951"/>
    </location>
</feature>
<evidence type="ECO:0000259" key="14">
    <source>
        <dbReference type="PROSITE" id="PS50893"/>
    </source>
</evidence>
<dbReference type="FunFam" id="3.40.50.300:FF:000689">
    <property type="entry name" value="ATP binding cassette subfamily A member 12"/>
    <property type="match status" value="1"/>
</dbReference>
<evidence type="ECO:0000256" key="7">
    <source>
        <dbReference type="ARBA" id="ARBA00022967"/>
    </source>
</evidence>
<evidence type="ECO:0000313" key="15">
    <source>
        <dbReference type="Proteomes" id="UP000515145"/>
    </source>
</evidence>
<reference evidence="16" key="1">
    <citation type="submission" date="2025-08" db="UniProtKB">
        <authorList>
            <consortium name="RefSeq"/>
        </authorList>
    </citation>
    <scope>IDENTIFICATION</scope>
</reference>
<feature type="transmembrane region" description="Helical" evidence="13">
    <location>
        <begin position="4882"/>
        <end position="4902"/>
    </location>
</feature>
<keyword evidence="9" id="KW-0445">Lipid transport</keyword>
<evidence type="ECO:0000256" key="5">
    <source>
        <dbReference type="ARBA" id="ARBA00022741"/>
    </source>
</evidence>
<dbReference type="PROSITE" id="PS00211">
    <property type="entry name" value="ABC_TRANSPORTER_1"/>
    <property type="match status" value="1"/>
</dbReference>
<keyword evidence="6" id="KW-0067">ATP-binding</keyword>
<keyword evidence="11" id="KW-0968">Cytoplasmic vesicle</keyword>
<dbReference type="InterPro" id="IPR003439">
    <property type="entry name" value="ABC_transporter-like_ATP-bd"/>
</dbReference>
<dbReference type="InterPro" id="IPR017871">
    <property type="entry name" value="ABC_transporter-like_CS"/>
</dbReference>
<dbReference type="InterPro" id="IPR026082">
    <property type="entry name" value="ABCA"/>
</dbReference>
<dbReference type="GO" id="GO:0005319">
    <property type="term" value="F:lipid transporter activity"/>
    <property type="evidence" value="ECO:0007669"/>
    <property type="project" value="TreeGrafter"/>
</dbReference>
<dbReference type="CTD" id="26154"/>